<evidence type="ECO:0000313" key="2">
    <source>
        <dbReference type="Proteomes" id="UP000252477"/>
    </source>
</evidence>
<organism evidence="1 2">
    <name type="scientific">[Mycoplasma] phocae</name>
    <dbReference type="NCBI Taxonomy" id="142651"/>
    <lineage>
        <taxon>Bacteria</taxon>
        <taxon>Bacillati</taxon>
        <taxon>Mycoplasmatota</taxon>
        <taxon>Mycoplasmoidales</taxon>
        <taxon>Metamycoplasmataceae</taxon>
        <taxon>Metamycoplasma</taxon>
    </lineage>
</organism>
<reference evidence="1 2" key="1">
    <citation type="submission" date="2018-05" db="EMBL/GenBank/DDBJ databases">
        <title>Annotation of the Mycoplasma phocidae genome.</title>
        <authorList>
            <person name="Brown D.R."/>
            <person name="Kutish G.F."/>
            <person name="Frasca S.Jr."/>
        </authorList>
    </citation>
    <scope>NUCLEOTIDE SEQUENCE [LARGE SCALE GENOMIC DNA]</scope>
    <source>
        <strain evidence="1 2">105</strain>
    </source>
</reference>
<dbReference type="KEGG" id="mpho:DA803_02050"/>
<gene>
    <name evidence="1" type="ORF">DA803_02050</name>
</gene>
<proteinExistence type="predicted"/>
<name>A0A2Z5IQR8_9BACT</name>
<dbReference type="RefSeq" id="WP_114190968.1">
    <property type="nucleotide sequence ID" value="NZ_CP029295.1"/>
</dbReference>
<dbReference type="Proteomes" id="UP000252477">
    <property type="component" value="Chromosome"/>
</dbReference>
<protein>
    <recommendedName>
        <fullName evidence="3">DUF1292 domain-containing protein</fullName>
    </recommendedName>
</protein>
<accession>A0A2Z5IQR8</accession>
<sequence>MSRKEINIFTEDRRIITDDGDEIYVLFDLEENGDYYLILTDGEALFFVKEHNGKITEIDDEGEIDILVDLLFKFAKDNLVLDRDQKSDLLAKLIGDDSEKSI</sequence>
<dbReference type="OrthoDB" id="398862at2"/>
<evidence type="ECO:0008006" key="3">
    <source>
        <dbReference type="Google" id="ProtNLM"/>
    </source>
</evidence>
<evidence type="ECO:0000313" key="1">
    <source>
        <dbReference type="EMBL" id="AXE60864.1"/>
    </source>
</evidence>
<dbReference type="EMBL" id="CP029295">
    <property type="protein sequence ID" value="AXE60864.1"/>
    <property type="molecule type" value="Genomic_DNA"/>
</dbReference>
<keyword evidence="2" id="KW-1185">Reference proteome</keyword>
<dbReference type="AlphaFoldDB" id="A0A2Z5IQR8"/>